<sequence length="163" mass="17133">MPLYTIPHAAHPTISATPAPKDALTTTTSVLHNAASLPAGDVSVPMSDFALQALAGSERGVWLNRGDEAPPRYADTCSAGIVEAPQLSAYATDALARVSASVQGKEKEQRGATRNGPRRRVWVNRGDEAPPRFEDGDDERAADGDGESPSEGVETEVAVAKKL</sequence>
<protein>
    <submittedName>
        <fullName evidence="2">Uncharacterized protein</fullName>
    </submittedName>
</protein>
<name>A0A4U0X1F6_9PEZI</name>
<comment type="caution">
    <text evidence="2">The sequence shown here is derived from an EMBL/GenBank/DDBJ whole genome shotgun (WGS) entry which is preliminary data.</text>
</comment>
<evidence type="ECO:0000313" key="3">
    <source>
        <dbReference type="Proteomes" id="UP000308768"/>
    </source>
</evidence>
<accession>A0A4U0X1F6</accession>
<feature type="region of interest" description="Disordered" evidence="1">
    <location>
        <begin position="99"/>
        <end position="163"/>
    </location>
</feature>
<feature type="compositionally biased region" description="Basic and acidic residues" evidence="1">
    <location>
        <begin position="125"/>
        <end position="143"/>
    </location>
</feature>
<organism evidence="2 3">
    <name type="scientific">Cryomyces minteri</name>
    <dbReference type="NCBI Taxonomy" id="331657"/>
    <lineage>
        <taxon>Eukaryota</taxon>
        <taxon>Fungi</taxon>
        <taxon>Dikarya</taxon>
        <taxon>Ascomycota</taxon>
        <taxon>Pezizomycotina</taxon>
        <taxon>Dothideomycetes</taxon>
        <taxon>Dothideomycetes incertae sedis</taxon>
        <taxon>Cryomyces</taxon>
    </lineage>
</organism>
<dbReference type="AlphaFoldDB" id="A0A4U0X1F6"/>
<proteinExistence type="predicted"/>
<keyword evidence="3" id="KW-1185">Reference proteome</keyword>
<dbReference type="Proteomes" id="UP000308768">
    <property type="component" value="Unassembled WGS sequence"/>
</dbReference>
<reference evidence="2 3" key="1">
    <citation type="submission" date="2017-03" db="EMBL/GenBank/DDBJ databases">
        <title>Genomes of endolithic fungi from Antarctica.</title>
        <authorList>
            <person name="Coleine C."/>
            <person name="Masonjones S."/>
            <person name="Stajich J.E."/>
        </authorList>
    </citation>
    <scope>NUCLEOTIDE SEQUENCE [LARGE SCALE GENOMIC DNA]</scope>
    <source>
        <strain evidence="2 3">CCFEE 5187</strain>
    </source>
</reference>
<evidence type="ECO:0000256" key="1">
    <source>
        <dbReference type="SAM" id="MobiDB-lite"/>
    </source>
</evidence>
<gene>
    <name evidence="2" type="ORF">B0A49_06275</name>
</gene>
<dbReference type="EMBL" id="NAJN01000785">
    <property type="protein sequence ID" value="TKA68783.1"/>
    <property type="molecule type" value="Genomic_DNA"/>
</dbReference>
<evidence type="ECO:0000313" key="2">
    <source>
        <dbReference type="EMBL" id="TKA68783.1"/>
    </source>
</evidence>